<reference evidence="3" key="1">
    <citation type="submission" date="2021-01" db="EMBL/GenBank/DDBJ databases">
        <authorList>
            <person name="Corre E."/>
            <person name="Pelletier E."/>
            <person name="Niang G."/>
            <person name="Scheremetjew M."/>
            <person name="Finn R."/>
            <person name="Kale V."/>
            <person name="Holt S."/>
            <person name="Cochrane G."/>
            <person name="Meng A."/>
            <person name="Brown T."/>
            <person name="Cohen L."/>
        </authorList>
    </citation>
    <scope>NUCLEOTIDE SEQUENCE</scope>
    <source>
        <strain evidence="3">CCMP1413</strain>
    </source>
</reference>
<accession>A0A7R9Y0U7</accession>
<feature type="domain" description="TFIIF beta subunit HTH" evidence="2">
    <location>
        <begin position="154"/>
        <end position="218"/>
    </location>
</feature>
<organism evidence="3">
    <name type="scientific">Prasinoderma coloniale</name>
    <dbReference type="NCBI Taxonomy" id="156133"/>
    <lineage>
        <taxon>Eukaryota</taxon>
        <taxon>Viridiplantae</taxon>
        <taxon>Prasinodermophyta</taxon>
        <taxon>Prasinodermophyceae</taxon>
        <taxon>Prasinodermales</taxon>
        <taxon>Prasinodermaceae</taxon>
        <taxon>Prasinoderma</taxon>
    </lineage>
</organism>
<feature type="region of interest" description="Disordered" evidence="1">
    <location>
        <begin position="1"/>
        <end position="28"/>
    </location>
</feature>
<dbReference type="EMBL" id="HBDZ01006992">
    <property type="protein sequence ID" value="CAD8237786.1"/>
    <property type="molecule type" value="Transcribed_RNA"/>
</dbReference>
<dbReference type="GO" id="GO:0006367">
    <property type="term" value="P:transcription initiation at RNA polymerase II promoter"/>
    <property type="evidence" value="ECO:0007669"/>
    <property type="project" value="InterPro"/>
</dbReference>
<evidence type="ECO:0000313" key="3">
    <source>
        <dbReference type="EMBL" id="CAD8237786.1"/>
    </source>
</evidence>
<dbReference type="AlphaFoldDB" id="A0A7R9Y0U7"/>
<dbReference type="PANTHER" id="PTHR10445">
    <property type="entry name" value="GENERAL TRANSCRIPTION FACTOR IIF SUBUNIT 2"/>
    <property type="match status" value="1"/>
</dbReference>
<dbReference type="PANTHER" id="PTHR10445:SF0">
    <property type="entry name" value="GENERAL TRANSCRIPTION FACTOR IIF SUBUNIT 2"/>
    <property type="match status" value="1"/>
</dbReference>
<dbReference type="InterPro" id="IPR040450">
    <property type="entry name" value="TFIIF_beta_HTH"/>
</dbReference>
<evidence type="ECO:0000256" key="1">
    <source>
        <dbReference type="SAM" id="MobiDB-lite"/>
    </source>
</evidence>
<evidence type="ECO:0000259" key="2">
    <source>
        <dbReference type="Pfam" id="PF02270"/>
    </source>
</evidence>
<dbReference type="InterPro" id="IPR036388">
    <property type="entry name" value="WH-like_DNA-bd_sf"/>
</dbReference>
<dbReference type="InterPro" id="IPR036390">
    <property type="entry name" value="WH_DNA-bd_sf"/>
</dbReference>
<dbReference type="InterPro" id="IPR003196">
    <property type="entry name" value="TFIIF_beta"/>
</dbReference>
<sequence length="235" mass="26182">MADAGSGRLGTLRVERDPSVDPGAADASEETFVTLEGPTAARLPKEYVVNASVGSAPAAAFSCSGDGRFAVEGKVTRKGDLQALDLKSKEYKALMRERLLSTQRKKHVVDLDGKARPKAILLPKKQVRNKNRHDRKAIAGVGAWETRTRQAYTEEQLRDLLFAYFEKKECWTFREIFAAFDREHGDAPHAYVREVLNDICDQFRDGAKAMQYSLKSEYAVNVHGPAETVKDETFS</sequence>
<protein>
    <recommendedName>
        <fullName evidence="2">TFIIF beta subunit HTH domain-containing protein</fullName>
    </recommendedName>
</protein>
<name>A0A7R9Y0U7_9VIRI</name>
<dbReference type="GO" id="GO:0005674">
    <property type="term" value="C:transcription factor TFIIF complex"/>
    <property type="evidence" value="ECO:0007669"/>
    <property type="project" value="InterPro"/>
</dbReference>
<dbReference type="Pfam" id="PF02270">
    <property type="entry name" value="TFIIF_beta"/>
    <property type="match status" value="1"/>
</dbReference>
<dbReference type="Gene3D" id="1.10.10.10">
    <property type="entry name" value="Winged helix-like DNA-binding domain superfamily/Winged helix DNA-binding domain"/>
    <property type="match status" value="1"/>
</dbReference>
<proteinExistence type="predicted"/>
<gene>
    <name evidence="3" type="ORF">PCOL08062_LOCUS5343</name>
</gene>
<dbReference type="SUPFAM" id="SSF46785">
    <property type="entry name" value="Winged helix' DNA-binding domain"/>
    <property type="match status" value="1"/>
</dbReference>